<reference evidence="2" key="1">
    <citation type="journal article" date="2016" name="Nature">
        <title>Genome evolution in the allotetraploid frog Xenopus laevis.</title>
        <authorList>
            <person name="Session A.M."/>
            <person name="Uno Y."/>
            <person name="Kwon T."/>
            <person name="Chapman J.A."/>
            <person name="Toyoda A."/>
            <person name="Takahashi S."/>
            <person name="Fukui A."/>
            <person name="Hikosaka A."/>
            <person name="Suzuki A."/>
            <person name="Kondo M."/>
            <person name="van Heeringen S.J."/>
            <person name="Quigley I."/>
            <person name="Heinz S."/>
            <person name="Ogino H."/>
            <person name="Ochi H."/>
            <person name="Hellsten U."/>
            <person name="Lyons J.B."/>
            <person name="Simakov O."/>
            <person name="Putnam N."/>
            <person name="Stites J."/>
            <person name="Kuroki Y."/>
            <person name="Tanaka T."/>
            <person name="Michiue T."/>
            <person name="Watanabe M."/>
            <person name="Bogdanovic O."/>
            <person name="Lister R."/>
            <person name="Georgiou G."/>
            <person name="Paranjpe S.S."/>
            <person name="van Kruijsbergen I."/>
            <person name="Shu S."/>
            <person name="Carlson J."/>
            <person name="Kinoshita T."/>
            <person name="Ohta Y."/>
            <person name="Mawaribuchi S."/>
            <person name="Jenkins J."/>
            <person name="Grimwood J."/>
            <person name="Schmutz J."/>
            <person name="Mitros T."/>
            <person name="Mozaffari S.V."/>
            <person name="Suzuki Y."/>
            <person name="Haramoto Y."/>
            <person name="Yamamoto T.S."/>
            <person name="Takagi C."/>
            <person name="Heald R."/>
            <person name="Miller K."/>
            <person name="Haudenschild C."/>
            <person name="Kitzman J."/>
            <person name="Nakayama T."/>
            <person name="Izutsu Y."/>
            <person name="Robert J."/>
            <person name="Fortriede J."/>
            <person name="Burns K."/>
            <person name="Lotay V."/>
            <person name="Karimi K."/>
            <person name="Yasuoka Y."/>
            <person name="Dichmann D.S."/>
            <person name="Flajnik M.F."/>
            <person name="Houston D.W."/>
            <person name="Shendure J."/>
            <person name="DuPasquier L."/>
            <person name="Vize P.D."/>
            <person name="Zorn A.M."/>
            <person name="Ito M."/>
            <person name="Marcotte E.M."/>
            <person name="Wallingford J.B."/>
            <person name="Ito Y."/>
            <person name="Asashima M."/>
            <person name="Ueno N."/>
            <person name="Matsuda Y."/>
            <person name="Veenstra G.J."/>
            <person name="Fujiyama A."/>
            <person name="Harland R.M."/>
            <person name="Taira M."/>
            <person name="Rokhsar D.S."/>
        </authorList>
    </citation>
    <scope>NUCLEOTIDE SEQUENCE [LARGE SCALE GENOMIC DNA]</scope>
    <source>
        <strain evidence="2">J</strain>
    </source>
</reference>
<dbReference type="Proteomes" id="UP000694892">
    <property type="component" value="Chromosome 5S"/>
</dbReference>
<dbReference type="EMBL" id="CM004475">
    <property type="protein sequence ID" value="OCT78355.1"/>
    <property type="molecule type" value="Genomic_DNA"/>
</dbReference>
<accession>A0A974CRP3</accession>
<dbReference type="AlphaFoldDB" id="A0A974CRP3"/>
<gene>
    <name evidence="1" type="ORF">XELAEV_18029464mg</name>
</gene>
<evidence type="ECO:0000313" key="1">
    <source>
        <dbReference type="EMBL" id="OCT78355.1"/>
    </source>
</evidence>
<name>A0A974CRP3_XENLA</name>
<proteinExistence type="predicted"/>
<protein>
    <submittedName>
        <fullName evidence="1">Uncharacterized protein</fullName>
    </submittedName>
</protein>
<organism evidence="1 2">
    <name type="scientific">Xenopus laevis</name>
    <name type="common">African clawed frog</name>
    <dbReference type="NCBI Taxonomy" id="8355"/>
    <lineage>
        <taxon>Eukaryota</taxon>
        <taxon>Metazoa</taxon>
        <taxon>Chordata</taxon>
        <taxon>Craniata</taxon>
        <taxon>Vertebrata</taxon>
        <taxon>Euteleostomi</taxon>
        <taxon>Amphibia</taxon>
        <taxon>Batrachia</taxon>
        <taxon>Anura</taxon>
        <taxon>Pipoidea</taxon>
        <taxon>Pipidae</taxon>
        <taxon>Xenopodinae</taxon>
        <taxon>Xenopus</taxon>
        <taxon>Xenopus</taxon>
    </lineage>
</organism>
<evidence type="ECO:0000313" key="2">
    <source>
        <dbReference type="Proteomes" id="UP000694892"/>
    </source>
</evidence>
<sequence length="122" mass="14306">MTPFHFNRVLRTIMIEEIVSDDIDTAQYSEAFLQQLNKLFNESPTAHDPKVEQQILQIEPATDTCSDEEMKSNRPKTCVIKEDEPQLQEELFFYYLLSYVYALQKYSSALLFAFVQKSKEPQ</sequence>